<feature type="transmembrane region" description="Helical" evidence="9">
    <location>
        <begin position="90"/>
        <end position="110"/>
    </location>
</feature>
<organism evidence="11 12">
    <name type="scientific">Allopusillimonas soli</name>
    <dbReference type="NCBI Taxonomy" id="659016"/>
    <lineage>
        <taxon>Bacteria</taxon>
        <taxon>Pseudomonadati</taxon>
        <taxon>Pseudomonadota</taxon>
        <taxon>Betaproteobacteria</taxon>
        <taxon>Burkholderiales</taxon>
        <taxon>Alcaligenaceae</taxon>
        <taxon>Allopusillimonas</taxon>
    </lineage>
</organism>
<sequence length="180" mass="20010">MAFLERIIIWIERVFDVVAALLMIVIMLIVVLDVSLRYLLHAPLVWAYDMIGLYLMVGVFFLSVSGTYAAHKHIGLDIVVQHLGPRGRRYAEIFTSVVSIPLFFFITKVGAERAYINFIHNDATSGLVAWPTWIASILVPLGIGLLLLRLIFRLAGQIASLATGRDMVENAPLITSQGSE</sequence>
<reference evidence="11 12" key="1">
    <citation type="submission" date="2020-07" db="EMBL/GenBank/DDBJ databases">
        <title>Taxonomic revisions and descriptions of new bacterial species based on genomic comparisons in the high-G+C-content subgroup of the family Alcaligenaceae.</title>
        <authorList>
            <person name="Szabo A."/>
            <person name="Felfoldi T."/>
        </authorList>
    </citation>
    <scope>NUCLEOTIDE SEQUENCE [LARGE SCALE GENOMIC DNA]</scope>
    <source>
        <strain evidence="11 12">DSM 25264</strain>
    </source>
</reference>
<protein>
    <recommendedName>
        <fullName evidence="9">TRAP transporter small permease protein</fullName>
    </recommendedName>
</protein>
<dbReference type="PANTHER" id="PTHR35011:SF10">
    <property type="entry name" value="TRAP TRANSPORTER SMALL PERMEASE PROTEIN"/>
    <property type="match status" value="1"/>
</dbReference>
<keyword evidence="5 9" id="KW-0812">Transmembrane</keyword>
<keyword evidence="6 9" id="KW-1133">Transmembrane helix</keyword>
<comment type="subcellular location">
    <subcellularLocation>
        <location evidence="1 9">Cell inner membrane</location>
        <topology evidence="1 9">Multi-pass membrane protein</topology>
    </subcellularLocation>
</comment>
<evidence type="ECO:0000259" key="10">
    <source>
        <dbReference type="Pfam" id="PF04290"/>
    </source>
</evidence>
<dbReference type="Pfam" id="PF04290">
    <property type="entry name" value="DctQ"/>
    <property type="match status" value="1"/>
</dbReference>
<evidence type="ECO:0000256" key="5">
    <source>
        <dbReference type="ARBA" id="ARBA00022692"/>
    </source>
</evidence>
<comment type="subunit">
    <text evidence="9">The complex comprises the extracytoplasmic solute receptor protein and the two transmembrane proteins.</text>
</comment>
<evidence type="ECO:0000256" key="7">
    <source>
        <dbReference type="ARBA" id="ARBA00023136"/>
    </source>
</evidence>
<keyword evidence="3" id="KW-1003">Cell membrane</keyword>
<feature type="transmembrane region" description="Helical" evidence="9">
    <location>
        <begin position="130"/>
        <end position="152"/>
    </location>
</feature>
<accession>A0A853F9K4</accession>
<feature type="domain" description="Tripartite ATP-independent periplasmic transporters DctQ component" evidence="10">
    <location>
        <begin position="26"/>
        <end position="158"/>
    </location>
</feature>
<gene>
    <name evidence="11" type="ORF">H0A68_10810</name>
</gene>
<dbReference type="AlphaFoldDB" id="A0A853F9K4"/>
<evidence type="ECO:0000313" key="12">
    <source>
        <dbReference type="Proteomes" id="UP000580517"/>
    </source>
</evidence>
<evidence type="ECO:0000256" key="9">
    <source>
        <dbReference type="RuleBase" id="RU369079"/>
    </source>
</evidence>
<proteinExistence type="inferred from homology"/>
<comment type="function">
    <text evidence="9">Part of the tripartite ATP-independent periplasmic (TRAP) transport system.</text>
</comment>
<dbReference type="GO" id="GO:0015740">
    <property type="term" value="P:C4-dicarboxylate transport"/>
    <property type="evidence" value="ECO:0007669"/>
    <property type="project" value="TreeGrafter"/>
</dbReference>
<keyword evidence="2 9" id="KW-0813">Transport</keyword>
<name>A0A853F9K4_9BURK</name>
<dbReference type="RefSeq" id="WP_167668919.1">
    <property type="nucleotide sequence ID" value="NZ_JACCEW010000003.1"/>
</dbReference>
<keyword evidence="12" id="KW-1185">Reference proteome</keyword>
<feature type="transmembrane region" description="Helical" evidence="9">
    <location>
        <begin position="7"/>
        <end position="31"/>
    </location>
</feature>
<feature type="transmembrane region" description="Helical" evidence="9">
    <location>
        <begin position="51"/>
        <end position="70"/>
    </location>
</feature>
<evidence type="ECO:0000313" key="11">
    <source>
        <dbReference type="EMBL" id="NYT37364.1"/>
    </source>
</evidence>
<dbReference type="InterPro" id="IPR007387">
    <property type="entry name" value="TRAP_DctQ"/>
</dbReference>
<evidence type="ECO:0000256" key="4">
    <source>
        <dbReference type="ARBA" id="ARBA00022519"/>
    </source>
</evidence>
<dbReference type="GO" id="GO:0005886">
    <property type="term" value="C:plasma membrane"/>
    <property type="evidence" value="ECO:0007669"/>
    <property type="project" value="UniProtKB-SubCell"/>
</dbReference>
<dbReference type="EMBL" id="JACCEW010000003">
    <property type="protein sequence ID" value="NYT37364.1"/>
    <property type="molecule type" value="Genomic_DNA"/>
</dbReference>
<dbReference type="Proteomes" id="UP000580517">
    <property type="component" value="Unassembled WGS sequence"/>
</dbReference>
<evidence type="ECO:0000256" key="8">
    <source>
        <dbReference type="ARBA" id="ARBA00038436"/>
    </source>
</evidence>
<dbReference type="PANTHER" id="PTHR35011">
    <property type="entry name" value="2,3-DIKETO-L-GULONATE TRAP TRANSPORTER SMALL PERMEASE PROTEIN YIAM"/>
    <property type="match status" value="1"/>
</dbReference>
<dbReference type="GO" id="GO:0022857">
    <property type="term" value="F:transmembrane transporter activity"/>
    <property type="evidence" value="ECO:0007669"/>
    <property type="project" value="UniProtKB-UniRule"/>
</dbReference>
<comment type="similarity">
    <text evidence="8 9">Belongs to the TRAP transporter small permease family.</text>
</comment>
<evidence type="ECO:0000256" key="3">
    <source>
        <dbReference type="ARBA" id="ARBA00022475"/>
    </source>
</evidence>
<dbReference type="InterPro" id="IPR055348">
    <property type="entry name" value="DctQ"/>
</dbReference>
<comment type="caution">
    <text evidence="11">The sequence shown here is derived from an EMBL/GenBank/DDBJ whole genome shotgun (WGS) entry which is preliminary data.</text>
</comment>
<evidence type="ECO:0000256" key="6">
    <source>
        <dbReference type="ARBA" id="ARBA00022989"/>
    </source>
</evidence>
<keyword evidence="4 9" id="KW-0997">Cell inner membrane</keyword>
<evidence type="ECO:0000256" key="1">
    <source>
        <dbReference type="ARBA" id="ARBA00004429"/>
    </source>
</evidence>
<evidence type="ECO:0000256" key="2">
    <source>
        <dbReference type="ARBA" id="ARBA00022448"/>
    </source>
</evidence>
<keyword evidence="7 9" id="KW-0472">Membrane</keyword>